<accession>A0AAD7TFE3</accession>
<evidence type="ECO:0000313" key="1">
    <source>
        <dbReference type="EMBL" id="KAJ8455099.1"/>
    </source>
</evidence>
<evidence type="ECO:0000313" key="2">
    <source>
        <dbReference type="Proteomes" id="UP001215151"/>
    </source>
</evidence>
<dbReference type="EMBL" id="JAPEVG010000824">
    <property type="protein sequence ID" value="KAJ8455099.1"/>
    <property type="molecule type" value="Genomic_DNA"/>
</dbReference>
<name>A0AAD7TFE3_9APHY</name>
<organism evidence="1 2">
    <name type="scientific">Trametes cubensis</name>
    <dbReference type="NCBI Taxonomy" id="1111947"/>
    <lineage>
        <taxon>Eukaryota</taxon>
        <taxon>Fungi</taxon>
        <taxon>Dikarya</taxon>
        <taxon>Basidiomycota</taxon>
        <taxon>Agaricomycotina</taxon>
        <taxon>Agaricomycetes</taxon>
        <taxon>Polyporales</taxon>
        <taxon>Polyporaceae</taxon>
        <taxon>Trametes</taxon>
    </lineage>
</organism>
<keyword evidence="2" id="KW-1185">Reference proteome</keyword>
<proteinExistence type="predicted"/>
<sequence>MLSISHLSSRASPSGALELGGHHPIVLFKPRPYTTEPARWITRAQLRSPHASAARAVSDPAQVETRHRPNPTFLLLRGTVPCVRLVPHLPMHMDHDLPFPDLTSRTSAPSRLIPSVDFCAHEHGQYLLPFVPLRASSSTACASRGAVSSSV</sequence>
<dbReference type="AlphaFoldDB" id="A0AAD7TFE3"/>
<comment type="caution">
    <text evidence="1">The sequence shown here is derived from an EMBL/GenBank/DDBJ whole genome shotgun (WGS) entry which is preliminary data.</text>
</comment>
<gene>
    <name evidence="1" type="ORF">ONZ51_g12640</name>
</gene>
<dbReference type="Proteomes" id="UP001215151">
    <property type="component" value="Unassembled WGS sequence"/>
</dbReference>
<protein>
    <submittedName>
        <fullName evidence="1">Uncharacterized protein</fullName>
    </submittedName>
</protein>
<reference evidence="1" key="1">
    <citation type="submission" date="2022-11" db="EMBL/GenBank/DDBJ databases">
        <title>Genome Sequence of Cubamyces cubensis.</title>
        <authorList>
            <person name="Buettner E."/>
        </authorList>
    </citation>
    <scope>NUCLEOTIDE SEQUENCE</scope>
    <source>
        <strain evidence="1">MPL-01</strain>
    </source>
</reference>